<dbReference type="GO" id="GO:1990904">
    <property type="term" value="C:ribonucleoprotein complex"/>
    <property type="evidence" value="ECO:0007669"/>
    <property type="project" value="UniProtKB-KW"/>
</dbReference>
<dbReference type="InterPro" id="IPR021137">
    <property type="entry name" value="Ribosomal_bL35-like"/>
</dbReference>
<dbReference type="InterPro" id="IPR037229">
    <property type="entry name" value="Ribosomal_bL35_sf"/>
</dbReference>
<dbReference type="PANTHER" id="PTHR36400">
    <property type="entry name" value="RIBOSOMAL PROTEIN L35"/>
    <property type="match status" value="1"/>
</dbReference>
<dbReference type="PANTHER" id="PTHR36400:SF1">
    <property type="entry name" value="RIBOSOMAL PROTEIN L35"/>
    <property type="match status" value="1"/>
</dbReference>
<dbReference type="GO" id="GO:0003735">
    <property type="term" value="F:structural constituent of ribosome"/>
    <property type="evidence" value="ECO:0007669"/>
    <property type="project" value="InterPro"/>
</dbReference>
<dbReference type="GO" id="GO:0006412">
    <property type="term" value="P:translation"/>
    <property type="evidence" value="ECO:0007669"/>
    <property type="project" value="InterPro"/>
</dbReference>
<proteinExistence type="inferred from homology"/>
<dbReference type="OrthoDB" id="512750at2759"/>
<keyword evidence="6" id="KW-1185">Reference proteome</keyword>
<comment type="similarity">
    <text evidence="1 4">Belongs to the bacterial ribosomal protein bL35 family.</text>
</comment>
<sequence>MLRFSGRLRPLAAAAAEFGGASSGHLRFLSSRGVLPHLRERAPFPLARSVLFEPPPAGSSRRQWEELIRPMIFSPFQLFQKRGLASKERRSRAPATPVTSKVKKYKIKGYSSFKSRFRTLNDGNIRRWRAGKRHNAHLKSKKAKRRLRRPEVVTKAYAKVMKKLHFCA</sequence>
<dbReference type="AlphaFoldDB" id="A0A7I8L905"/>
<protein>
    <recommendedName>
        <fullName evidence="4">50S ribosomal protein L35</fullName>
    </recommendedName>
</protein>
<evidence type="ECO:0000256" key="2">
    <source>
        <dbReference type="ARBA" id="ARBA00022980"/>
    </source>
</evidence>
<reference evidence="5" key="1">
    <citation type="submission" date="2020-02" db="EMBL/GenBank/DDBJ databases">
        <authorList>
            <person name="Scholz U."/>
            <person name="Mascher M."/>
            <person name="Fiebig A."/>
        </authorList>
    </citation>
    <scope>NUCLEOTIDE SEQUENCE</scope>
</reference>
<evidence type="ECO:0000313" key="5">
    <source>
        <dbReference type="EMBL" id="CAA7406547.1"/>
    </source>
</evidence>
<dbReference type="EMBL" id="LR746276">
    <property type="protein sequence ID" value="CAA7406547.1"/>
    <property type="molecule type" value="Genomic_DNA"/>
</dbReference>
<accession>A0A7I8L905</accession>
<dbReference type="GO" id="GO:0005840">
    <property type="term" value="C:ribosome"/>
    <property type="evidence" value="ECO:0007669"/>
    <property type="project" value="UniProtKB-KW"/>
</dbReference>
<evidence type="ECO:0000256" key="1">
    <source>
        <dbReference type="ARBA" id="ARBA00006598"/>
    </source>
</evidence>
<dbReference type="Pfam" id="PF01632">
    <property type="entry name" value="Ribosomal_L35p"/>
    <property type="match status" value="1"/>
</dbReference>
<name>A0A7I8L905_SPIIN</name>
<evidence type="ECO:0000256" key="3">
    <source>
        <dbReference type="ARBA" id="ARBA00023274"/>
    </source>
</evidence>
<dbReference type="InterPro" id="IPR001706">
    <property type="entry name" value="Ribosomal_bL35"/>
</dbReference>
<evidence type="ECO:0000256" key="4">
    <source>
        <dbReference type="RuleBase" id="RU000568"/>
    </source>
</evidence>
<organism evidence="5 6">
    <name type="scientific">Spirodela intermedia</name>
    <name type="common">Intermediate duckweed</name>
    <dbReference type="NCBI Taxonomy" id="51605"/>
    <lineage>
        <taxon>Eukaryota</taxon>
        <taxon>Viridiplantae</taxon>
        <taxon>Streptophyta</taxon>
        <taxon>Embryophyta</taxon>
        <taxon>Tracheophyta</taxon>
        <taxon>Spermatophyta</taxon>
        <taxon>Magnoliopsida</taxon>
        <taxon>Liliopsida</taxon>
        <taxon>Araceae</taxon>
        <taxon>Lemnoideae</taxon>
        <taxon>Spirodela</taxon>
    </lineage>
</organism>
<gene>
    <name evidence="5" type="ORF">SI8410_13017225</name>
</gene>
<dbReference type="SUPFAM" id="SSF143034">
    <property type="entry name" value="L35p-like"/>
    <property type="match status" value="1"/>
</dbReference>
<dbReference type="PRINTS" id="PR00064">
    <property type="entry name" value="RIBOSOMALL35"/>
</dbReference>
<evidence type="ECO:0000313" key="6">
    <source>
        <dbReference type="Proteomes" id="UP000663760"/>
    </source>
</evidence>
<dbReference type="Proteomes" id="UP000663760">
    <property type="component" value="Chromosome 13"/>
</dbReference>
<keyword evidence="3 4" id="KW-0687">Ribonucleoprotein</keyword>
<keyword evidence="2 4" id="KW-0689">Ribosomal protein</keyword>
<dbReference type="Gene3D" id="4.10.410.60">
    <property type="match status" value="1"/>
</dbReference>